<protein>
    <recommendedName>
        <fullName evidence="5">Peroxin 26</fullName>
    </recommendedName>
</protein>
<keyword evidence="2" id="KW-1133">Transmembrane helix</keyword>
<feature type="compositionally biased region" description="Basic and acidic residues" evidence="1">
    <location>
        <begin position="271"/>
        <end position="321"/>
    </location>
</feature>
<organism evidence="3 4">
    <name type="scientific">Acrodontium crateriforme</name>
    <dbReference type="NCBI Taxonomy" id="150365"/>
    <lineage>
        <taxon>Eukaryota</taxon>
        <taxon>Fungi</taxon>
        <taxon>Dikarya</taxon>
        <taxon>Ascomycota</taxon>
        <taxon>Pezizomycotina</taxon>
        <taxon>Dothideomycetes</taxon>
        <taxon>Dothideomycetidae</taxon>
        <taxon>Mycosphaerellales</taxon>
        <taxon>Teratosphaeriaceae</taxon>
        <taxon>Acrodontium</taxon>
    </lineage>
</organism>
<proteinExistence type="predicted"/>
<keyword evidence="4" id="KW-1185">Reference proteome</keyword>
<feature type="transmembrane region" description="Helical" evidence="2">
    <location>
        <begin position="398"/>
        <end position="414"/>
    </location>
</feature>
<evidence type="ECO:0000313" key="3">
    <source>
        <dbReference type="EMBL" id="WPG98909.1"/>
    </source>
</evidence>
<feature type="region of interest" description="Disordered" evidence="1">
    <location>
        <begin position="271"/>
        <end position="370"/>
    </location>
</feature>
<evidence type="ECO:0000256" key="1">
    <source>
        <dbReference type="SAM" id="MobiDB-lite"/>
    </source>
</evidence>
<dbReference type="Proteomes" id="UP001303373">
    <property type="component" value="Chromosome 2"/>
</dbReference>
<feature type="compositionally biased region" description="Low complexity" evidence="1">
    <location>
        <begin position="335"/>
        <end position="347"/>
    </location>
</feature>
<evidence type="ECO:0000313" key="4">
    <source>
        <dbReference type="Proteomes" id="UP001303373"/>
    </source>
</evidence>
<evidence type="ECO:0000256" key="2">
    <source>
        <dbReference type="SAM" id="Phobius"/>
    </source>
</evidence>
<name>A0AAQ3M172_9PEZI</name>
<keyword evidence="2" id="KW-0472">Membrane</keyword>
<sequence>MAGASTMTYQDSLDSQYLSTSLSNLSRSRSTNNLIVRTYKQAVQLYLTKRFREAVETLEPIISAQHLSNPHGYPESAEHANGNGPAPVAQSSKSTRVKVWVFYISLIHAIVELGAEQGKAEFGSTKWRQLVAKAREGTVWDEIVQCGYGGEVGEMDADIVVNLATLSVEHMPSQKLNQQRLENWLSSSSMVAESTGRQVTFASHDGISSPLPTGTVKALATRLKVLELYTLHVLPANEEWDYAQSFIEMNDTLDEERREEFIYALQNLKSEKDGTAQRERELKEQREREMEEQRKEEEAKRAEQARKEEERRKAAEAERLHKASSKPEPTASFSKAAAKQPQPNKPAISAKNNRRPSKKTPPNQPPATFYNRASSVLTNLQRIMLEAGRSLSPTNTMALLRMLMFIAAFLTLVARQDLRMKVRRALGDGWDKIKGTVGMATKVSYI</sequence>
<dbReference type="AlphaFoldDB" id="A0AAQ3M172"/>
<dbReference type="EMBL" id="CP138581">
    <property type="protein sequence ID" value="WPG98909.1"/>
    <property type="molecule type" value="Genomic_DNA"/>
</dbReference>
<evidence type="ECO:0008006" key="5">
    <source>
        <dbReference type="Google" id="ProtNLM"/>
    </source>
</evidence>
<gene>
    <name evidence="3" type="ORF">R9X50_00170900</name>
</gene>
<accession>A0AAQ3M172</accession>
<keyword evidence="2" id="KW-0812">Transmembrane</keyword>
<feature type="region of interest" description="Disordered" evidence="1">
    <location>
        <begin position="69"/>
        <end position="90"/>
    </location>
</feature>
<reference evidence="3 4" key="1">
    <citation type="submission" date="2023-11" db="EMBL/GenBank/DDBJ databases">
        <title>An acidophilic fungus is an integral part of prey digestion in a carnivorous sundew plant.</title>
        <authorList>
            <person name="Tsai I.J."/>
        </authorList>
    </citation>
    <scope>NUCLEOTIDE SEQUENCE [LARGE SCALE GENOMIC DNA]</scope>
    <source>
        <strain evidence="3">169a</strain>
    </source>
</reference>